<dbReference type="PANTHER" id="PTHR47361:SF4">
    <property type="entry name" value="RING_U-BOX SUPERFAMILY PROTEIN"/>
    <property type="match status" value="1"/>
</dbReference>
<keyword evidence="3" id="KW-0862">Zinc</keyword>
<dbReference type="AlphaFoldDB" id="A0A061S7G1"/>
<feature type="compositionally biased region" description="Basic and acidic residues" evidence="5">
    <location>
        <begin position="211"/>
        <end position="225"/>
    </location>
</feature>
<evidence type="ECO:0000256" key="4">
    <source>
        <dbReference type="PROSITE-ProRule" id="PRU00175"/>
    </source>
</evidence>
<dbReference type="SUPFAM" id="SSF57850">
    <property type="entry name" value="RING/U-box"/>
    <property type="match status" value="1"/>
</dbReference>
<evidence type="ECO:0000256" key="1">
    <source>
        <dbReference type="ARBA" id="ARBA00022723"/>
    </source>
</evidence>
<dbReference type="Pfam" id="PF13639">
    <property type="entry name" value="zf-RING_2"/>
    <property type="match status" value="1"/>
</dbReference>
<dbReference type="PANTHER" id="PTHR47361">
    <property type="entry name" value="RING/U-BOX SUPERFAMILY PROTEIN"/>
    <property type="match status" value="1"/>
</dbReference>
<feature type="region of interest" description="Disordered" evidence="5">
    <location>
        <begin position="200"/>
        <end position="287"/>
    </location>
</feature>
<keyword evidence="1" id="KW-0479">Metal-binding</keyword>
<feature type="domain" description="RING-type" evidence="6">
    <location>
        <begin position="52"/>
        <end position="96"/>
    </location>
</feature>
<dbReference type="PROSITE" id="PS00518">
    <property type="entry name" value="ZF_RING_1"/>
    <property type="match status" value="1"/>
</dbReference>
<organism evidence="7">
    <name type="scientific">Tetraselmis sp. GSL018</name>
    <dbReference type="NCBI Taxonomy" id="582737"/>
    <lineage>
        <taxon>Eukaryota</taxon>
        <taxon>Viridiplantae</taxon>
        <taxon>Chlorophyta</taxon>
        <taxon>core chlorophytes</taxon>
        <taxon>Chlorodendrophyceae</taxon>
        <taxon>Chlorodendrales</taxon>
        <taxon>Chlorodendraceae</taxon>
        <taxon>Tetraselmis</taxon>
    </lineage>
</organism>
<dbReference type="InterPro" id="IPR013083">
    <property type="entry name" value="Znf_RING/FYVE/PHD"/>
</dbReference>
<dbReference type="SMART" id="SM00184">
    <property type="entry name" value="RING"/>
    <property type="match status" value="1"/>
</dbReference>
<keyword evidence="2 4" id="KW-0863">Zinc-finger</keyword>
<accession>A0A061S7G1</accession>
<dbReference type="EMBL" id="GBEZ01004099">
    <property type="protein sequence ID" value="JAC81092.1"/>
    <property type="molecule type" value="Transcribed_RNA"/>
</dbReference>
<gene>
    <name evidence="7" type="ORF">TSPGSL018_8704</name>
</gene>
<evidence type="ECO:0000256" key="3">
    <source>
        <dbReference type="ARBA" id="ARBA00022833"/>
    </source>
</evidence>
<feature type="compositionally biased region" description="Gly residues" evidence="5">
    <location>
        <begin position="231"/>
        <end position="241"/>
    </location>
</feature>
<protein>
    <submittedName>
        <fullName evidence="7">Zinc finger family protein</fullName>
    </submittedName>
</protein>
<evidence type="ECO:0000259" key="6">
    <source>
        <dbReference type="PROSITE" id="PS50089"/>
    </source>
</evidence>
<reference evidence="7" key="1">
    <citation type="submission" date="2014-05" db="EMBL/GenBank/DDBJ databases">
        <title>The transcriptome of the halophilic microalga Tetraselmis sp. GSL018 isolated from the Great Salt Lake, Utah.</title>
        <authorList>
            <person name="Jinkerson R.E."/>
            <person name="D'Adamo S."/>
            <person name="Posewitz M.C."/>
        </authorList>
    </citation>
    <scope>NUCLEOTIDE SEQUENCE</scope>
    <source>
        <strain evidence="7">GSL018</strain>
    </source>
</reference>
<evidence type="ECO:0000256" key="2">
    <source>
        <dbReference type="ARBA" id="ARBA00022771"/>
    </source>
</evidence>
<evidence type="ECO:0000256" key="5">
    <source>
        <dbReference type="SAM" id="MobiDB-lite"/>
    </source>
</evidence>
<dbReference type="InterPro" id="IPR001841">
    <property type="entry name" value="Znf_RING"/>
</dbReference>
<dbReference type="InterPro" id="IPR017907">
    <property type="entry name" value="Znf_RING_CS"/>
</dbReference>
<dbReference type="GO" id="GO:0008270">
    <property type="term" value="F:zinc ion binding"/>
    <property type="evidence" value="ECO:0007669"/>
    <property type="project" value="UniProtKB-KW"/>
</dbReference>
<dbReference type="Gene3D" id="3.30.40.10">
    <property type="entry name" value="Zinc/RING finger domain, C3HC4 (zinc finger)"/>
    <property type="match status" value="1"/>
</dbReference>
<name>A0A061S7G1_9CHLO</name>
<dbReference type="PROSITE" id="PS50089">
    <property type="entry name" value="ZF_RING_2"/>
    <property type="match status" value="1"/>
</dbReference>
<sequence>MYESTILAEVESFLSHLIDEVVRTTPDLDSSGVAELTEAVKDVSLEEDELVCAICLESVAQENSAILKDCQHLYCVNCILRWSQVREDSTSCPKCKTPFTCLYTYRRLDGTLSDFPQEETVYLLRRASWFVDSLKSIKGKGQVVHDQDHDEDDWCDDWFDDDDEDFDDHLFLEGSGRRQRVLLGNRRWGSNGYIQSGRMAARPIARAPRQSKAEAKASRKEKDFSCEVVGGRRGGSSGGSLGKHAAGPMGSSPPALGAMGAAAKASPAGGGRRARRAAKRAQQDVHP</sequence>
<evidence type="ECO:0000313" key="7">
    <source>
        <dbReference type="EMBL" id="JAC81092.1"/>
    </source>
</evidence>
<feature type="compositionally biased region" description="Low complexity" evidence="5">
    <location>
        <begin position="250"/>
        <end position="267"/>
    </location>
</feature>
<proteinExistence type="predicted"/>